<accession>A0A928VI05</accession>
<organism evidence="2 3">
    <name type="scientific">Romeriopsis navalis LEGE 11480</name>
    <dbReference type="NCBI Taxonomy" id="2777977"/>
    <lineage>
        <taxon>Bacteria</taxon>
        <taxon>Bacillati</taxon>
        <taxon>Cyanobacteriota</taxon>
        <taxon>Cyanophyceae</taxon>
        <taxon>Leptolyngbyales</taxon>
        <taxon>Leptolyngbyaceae</taxon>
        <taxon>Romeriopsis</taxon>
        <taxon>Romeriopsis navalis</taxon>
    </lineage>
</organism>
<feature type="chain" id="PRO_5036919446" evidence="1">
    <location>
        <begin position="29"/>
        <end position="325"/>
    </location>
</feature>
<feature type="signal peptide" evidence="1">
    <location>
        <begin position="1"/>
        <end position="28"/>
    </location>
</feature>
<evidence type="ECO:0000256" key="1">
    <source>
        <dbReference type="SAM" id="SignalP"/>
    </source>
</evidence>
<name>A0A928VI05_9CYAN</name>
<reference evidence="2" key="1">
    <citation type="submission" date="2020-10" db="EMBL/GenBank/DDBJ databases">
        <authorList>
            <person name="Castelo-Branco R."/>
            <person name="Eusebio N."/>
            <person name="Adriana R."/>
            <person name="Vieira A."/>
            <person name="Brugerolle De Fraissinette N."/>
            <person name="Rezende De Castro R."/>
            <person name="Schneider M.P."/>
            <person name="Vasconcelos V."/>
            <person name="Leao P.N."/>
        </authorList>
    </citation>
    <scope>NUCLEOTIDE SEQUENCE</scope>
    <source>
        <strain evidence="2">LEGE 11480</strain>
    </source>
</reference>
<gene>
    <name evidence="2" type="ORF">IQ266_04160</name>
</gene>
<keyword evidence="1" id="KW-0732">Signal</keyword>
<evidence type="ECO:0000313" key="2">
    <source>
        <dbReference type="EMBL" id="MBE9028956.1"/>
    </source>
</evidence>
<sequence>MNNFTQWLLRMSLGSFSMALLGSTPALANVLINEDFNNIGDWKDLSTAIRWGDNRGAVSAFTTTNGAVALTDNAFNYTGYTAPNSLKTFTVLDRQFATPIIHKQNVITIDFRARWNSVDQSGSGEAGRFLIVLNHRYPRNGLNLNLDRKYNNFNRAWWARPAYHLRIRAGAIDNTQGTSLLQYGGGFTAAGEYEKYNAESGLGWWLPGFISGAGGTIPGVGNDFPENSWIQTSSGVASTEYRNYRYVIKPRVQEFWFDANNNGSFQSHELMASMPLPKTRNSGGAPLYKYFPKLQGIRLYWRGAGGAAKGQVFLDHLTVTATPAT</sequence>
<evidence type="ECO:0000313" key="3">
    <source>
        <dbReference type="Proteomes" id="UP000625316"/>
    </source>
</evidence>
<dbReference type="RefSeq" id="WP_264323779.1">
    <property type="nucleotide sequence ID" value="NZ_JADEXQ010000009.1"/>
</dbReference>
<dbReference type="AlphaFoldDB" id="A0A928VI05"/>
<comment type="caution">
    <text evidence="2">The sequence shown here is derived from an EMBL/GenBank/DDBJ whole genome shotgun (WGS) entry which is preliminary data.</text>
</comment>
<dbReference type="EMBL" id="JADEXQ010000009">
    <property type="protein sequence ID" value="MBE9028956.1"/>
    <property type="molecule type" value="Genomic_DNA"/>
</dbReference>
<keyword evidence="3" id="KW-1185">Reference proteome</keyword>
<protein>
    <submittedName>
        <fullName evidence="2">Uncharacterized protein</fullName>
    </submittedName>
</protein>
<proteinExistence type="predicted"/>
<dbReference type="Proteomes" id="UP000625316">
    <property type="component" value="Unassembled WGS sequence"/>
</dbReference>